<dbReference type="InterPro" id="IPR037923">
    <property type="entry name" value="HTH-like"/>
</dbReference>
<dbReference type="SUPFAM" id="SSF46689">
    <property type="entry name" value="Homeodomain-like"/>
    <property type="match status" value="2"/>
</dbReference>
<dbReference type="PANTHER" id="PTHR46796">
    <property type="entry name" value="HTH-TYPE TRANSCRIPTIONAL ACTIVATOR RHAS-RELATED"/>
    <property type="match status" value="1"/>
</dbReference>
<dbReference type="EMBL" id="LLZU01000039">
    <property type="protein sequence ID" value="KRV46637.1"/>
    <property type="molecule type" value="Genomic_DNA"/>
</dbReference>
<dbReference type="InterPro" id="IPR050204">
    <property type="entry name" value="AraC_XylS_family_regulators"/>
</dbReference>
<dbReference type="AlphaFoldDB" id="A0A0T6LKL8"/>
<keyword evidence="8" id="KW-1185">Reference proteome</keyword>
<dbReference type="Pfam" id="PF02311">
    <property type="entry name" value="AraC_binding"/>
    <property type="match status" value="1"/>
</dbReference>
<evidence type="ECO:0000256" key="1">
    <source>
        <dbReference type="ARBA" id="ARBA00023015"/>
    </source>
</evidence>
<evidence type="ECO:0000256" key="3">
    <source>
        <dbReference type="ARBA" id="ARBA00023159"/>
    </source>
</evidence>
<keyword evidence="3" id="KW-0010">Activator</keyword>
<keyword evidence="4" id="KW-0804">Transcription</keyword>
<comment type="caution">
    <text evidence="7">The sequence shown here is derived from an EMBL/GenBank/DDBJ whole genome shotgun (WGS) entry which is preliminary data.</text>
</comment>
<dbReference type="GO" id="GO:0003700">
    <property type="term" value="F:DNA-binding transcription factor activity"/>
    <property type="evidence" value="ECO:0007669"/>
    <property type="project" value="InterPro"/>
</dbReference>
<dbReference type="InterPro" id="IPR003313">
    <property type="entry name" value="AraC-bd"/>
</dbReference>
<dbReference type="OrthoDB" id="3186094at2"/>
<dbReference type="Gene3D" id="2.60.120.280">
    <property type="entry name" value="Regulatory protein AraC"/>
    <property type="match status" value="1"/>
</dbReference>
<dbReference type="Gene3D" id="1.10.10.60">
    <property type="entry name" value="Homeodomain-like"/>
    <property type="match status" value="1"/>
</dbReference>
<organism evidence="7 8">
    <name type="scientific">Wenjunlia vitaminophila</name>
    <name type="common">Streptomyces vitaminophilus</name>
    <dbReference type="NCBI Taxonomy" id="76728"/>
    <lineage>
        <taxon>Bacteria</taxon>
        <taxon>Bacillati</taxon>
        <taxon>Actinomycetota</taxon>
        <taxon>Actinomycetes</taxon>
        <taxon>Kitasatosporales</taxon>
        <taxon>Streptomycetaceae</taxon>
        <taxon>Wenjunlia</taxon>
    </lineage>
</organism>
<dbReference type="InterPro" id="IPR009057">
    <property type="entry name" value="Homeodomain-like_sf"/>
</dbReference>
<protein>
    <recommendedName>
        <fullName evidence="6">HTH araC/xylS-type domain-containing protein</fullName>
    </recommendedName>
</protein>
<reference evidence="7 8" key="1">
    <citation type="submission" date="2015-10" db="EMBL/GenBank/DDBJ databases">
        <title>Draft genome sequence of pyrrolomycin-producing Streptomyces vitaminophilus.</title>
        <authorList>
            <person name="Graham D.E."/>
            <person name="Mahan K.M."/>
            <person name="Klingeman D.M."/>
            <person name="Hettich R.L."/>
            <person name="Parry R.J."/>
        </authorList>
    </citation>
    <scope>NUCLEOTIDE SEQUENCE [LARGE SCALE GENOMIC DNA]</scope>
    <source>
        <strain evidence="7 8">ATCC 31673</strain>
    </source>
</reference>
<dbReference type="eggNOG" id="COG4977">
    <property type="taxonomic scope" value="Bacteria"/>
</dbReference>
<dbReference type="InterPro" id="IPR018062">
    <property type="entry name" value="HTH_AraC-typ_CS"/>
</dbReference>
<dbReference type="RefSeq" id="WP_018382412.1">
    <property type="nucleotide sequence ID" value="NZ_LLZU01000039.1"/>
</dbReference>
<feature type="region of interest" description="Disordered" evidence="5">
    <location>
        <begin position="267"/>
        <end position="307"/>
    </location>
</feature>
<dbReference type="InterPro" id="IPR018060">
    <property type="entry name" value="HTH_AraC"/>
</dbReference>
<evidence type="ECO:0000256" key="5">
    <source>
        <dbReference type="SAM" id="MobiDB-lite"/>
    </source>
</evidence>
<evidence type="ECO:0000313" key="8">
    <source>
        <dbReference type="Proteomes" id="UP000050867"/>
    </source>
</evidence>
<keyword evidence="2" id="KW-0238">DNA-binding</keyword>
<dbReference type="GO" id="GO:0043565">
    <property type="term" value="F:sequence-specific DNA binding"/>
    <property type="evidence" value="ECO:0007669"/>
    <property type="project" value="InterPro"/>
</dbReference>
<feature type="domain" description="HTH araC/xylS-type" evidence="6">
    <location>
        <begin position="170"/>
        <end position="268"/>
    </location>
</feature>
<keyword evidence="1" id="KW-0805">Transcription regulation</keyword>
<dbReference type="PANTHER" id="PTHR46796:SF7">
    <property type="entry name" value="ARAC FAMILY TRANSCRIPTIONAL REGULATOR"/>
    <property type="match status" value="1"/>
</dbReference>
<dbReference type="SMART" id="SM00342">
    <property type="entry name" value="HTH_ARAC"/>
    <property type="match status" value="1"/>
</dbReference>
<dbReference type="SUPFAM" id="SSF51215">
    <property type="entry name" value="Regulatory protein AraC"/>
    <property type="match status" value="1"/>
</dbReference>
<dbReference type="Proteomes" id="UP000050867">
    <property type="component" value="Unassembled WGS sequence"/>
</dbReference>
<evidence type="ECO:0000259" key="6">
    <source>
        <dbReference type="PROSITE" id="PS01124"/>
    </source>
</evidence>
<dbReference type="PROSITE" id="PS01124">
    <property type="entry name" value="HTH_ARAC_FAMILY_2"/>
    <property type="match status" value="1"/>
</dbReference>
<dbReference type="STRING" id="76728.AQ490_12265"/>
<dbReference type="Pfam" id="PF12833">
    <property type="entry name" value="HTH_18"/>
    <property type="match status" value="1"/>
</dbReference>
<proteinExistence type="predicted"/>
<evidence type="ECO:0000313" key="7">
    <source>
        <dbReference type="EMBL" id="KRV46637.1"/>
    </source>
</evidence>
<evidence type="ECO:0000256" key="2">
    <source>
        <dbReference type="ARBA" id="ARBA00023125"/>
    </source>
</evidence>
<accession>A0A0T6LKL8</accession>
<sequence length="307" mass="32854">MRTGSRFLTPAPGVEQLGLALTGVGWVEDQYRRHIARVISSYCAVLVTRGEGWLRIGSGQTHRVTPGTLLWLRAGVPHSYGPTVGATWSEQWLLFQGPAAAAYEGLGLLGVESPVVGTGDSADLQRAFTAVVETAHRPDSLLRDLEASALLHRLIATTARQDAPGLSLAQRAVSVLDDHLDERPNLRELSRRLGVSPDTLTAKVRGLTGSTPTDYLLRRRLTYAKGLLSTTDLTVAAVARAVGYHDPAYFSRLFSRRVGVPPTVFRAQQGASRGRPSGEDTPQASVPAPRPGTAAGVARRGPGTSQR</sequence>
<dbReference type="PROSITE" id="PS00041">
    <property type="entry name" value="HTH_ARAC_FAMILY_1"/>
    <property type="match status" value="1"/>
</dbReference>
<name>A0A0T6LKL8_WENVI</name>
<evidence type="ECO:0000256" key="4">
    <source>
        <dbReference type="ARBA" id="ARBA00023163"/>
    </source>
</evidence>
<gene>
    <name evidence="7" type="ORF">AQ490_12265</name>
</gene>